<feature type="transmembrane region" description="Helical" evidence="2">
    <location>
        <begin position="114"/>
        <end position="135"/>
    </location>
</feature>
<name>A0AAJ0EUA5_9PEZI</name>
<dbReference type="Proteomes" id="UP001224890">
    <property type="component" value="Unassembled WGS sequence"/>
</dbReference>
<dbReference type="RefSeq" id="XP_060431094.1">
    <property type="nucleotide sequence ID" value="XM_060574585.1"/>
</dbReference>
<evidence type="ECO:0000256" key="2">
    <source>
        <dbReference type="SAM" id="Phobius"/>
    </source>
</evidence>
<keyword evidence="2" id="KW-1133">Transmembrane helix</keyword>
<proteinExistence type="predicted"/>
<evidence type="ECO:0000313" key="4">
    <source>
        <dbReference type="Proteomes" id="UP001224890"/>
    </source>
</evidence>
<dbReference type="AlphaFoldDB" id="A0AAJ0EUA5"/>
<keyword evidence="4" id="KW-1185">Reference proteome</keyword>
<dbReference type="EMBL" id="JAHMHR010000015">
    <property type="protein sequence ID" value="KAK1687399.1"/>
    <property type="molecule type" value="Genomic_DNA"/>
</dbReference>
<feature type="compositionally biased region" description="Basic and acidic residues" evidence="1">
    <location>
        <begin position="187"/>
        <end position="202"/>
    </location>
</feature>
<evidence type="ECO:0000256" key="1">
    <source>
        <dbReference type="SAM" id="MobiDB-lite"/>
    </source>
</evidence>
<dbReference type="GeneID" id="85459111"/>
<feature type="region of interest" description="Disordered" evidence="1">
    <location>
        <begin position="171"/>
        <end position="202"/>
    </location>
</feature>
<keyword evidence="2" id="KW-0812">Transmembrane</keyword>
<protein>
    <submittedName>
        <fullName evidence="3">Uncharacterized protein</fullName>
    </submittedName>
</protein>
<organism evidence="3 4">
    <name type="scientific">Colletotrichum godetiae</name>
    <dbReference type="NCBI Taxonomy" id="1209918"/>
    <lineage>
        <taxon>Eukaryota</taxon>
        <taxon>Fungi</taxon>
        <taxon>Dikarya</taxon>
        <taxon>Ascomycota</taxon>
        <taxon>Pezizomycotina</taxon>
        <taxon>Sordariomycetes</taxon>
        <taxon>Hypocreomycetidae</taxon>
        <taxon>Glomerellales</taxon>
        <taxon>Glomerellaceae</taxon>
        <taxon>Colletotrichum</taxon>
        <taxon>Colletotrichum acutatum species complex</taxon>
    </lineage>
</organism>
<comment type="caution">
    <text evidence="3">The sequence shown here is derived from an EMBL/GenBank/DDBJ whole genome shotgun (WGS) entry which is preliminary data.</text>
</comment>
<keyword evidence="2" id="KW-0472">Membrane</keyword>
<evidence type="ECO:0000313" key="3">
    <source>
        <dbReference type="EMBL" id="KAK1687399.1"/>
    </source>
</evidence>
<reference evidence="3" key="1">
    <citation type="submission" date="2021-06" db="EMBL/GenBank/DDBJ databases">
        <title>Comparative genomics, transcriptomics and evolutionary studies reveal genomic signatures of adaptation to plant cell wall in hemibiotrophic fungi.</title>
        <authorList>
            <consortium name="DOE Joint Genome Institute"/>
            <person name="Baroncelli R."/>
            <person name="Diaz J.F."/>
            <person name="Benocci T."/>
            <person name="Peng M."/>
            <person name="Battaglia E."/>
            <person name="Haridas S."/>
            <person name="Andreopoulos W."/>
            <person name="Labutti K."/>
            <person name="Pangilinan J."/>
            <person name="Floch G.L."/>
            <person name="Makela M.R."/>
            <person name="Henrissat B."/>
            <person name="Grigoriev I.V."/>
            <person name="Crouch J.A."/>
            <person name="De Vries R.P."/>
            <person name="Sukno S.A."/>
            <person name="Thon M.R."/>
        </authorList>
    </citation>
    <scope>NUCLEOTIDE SEQUENCE</scope>
    <source>
        <strain evidence="3">CBS 193.32</strain>
    </source>
</reference>
<accession>A0AAJ0EUA5</accession>
<gene>
    <name evidence="3" type="ORF">BDP55DRAFT_659982</name>
</gene>
<feature type="region of interest" description="Disordered" evidence="1">
    <location>
        <begin position="89"/>
        <end position="108"/>
    </location>
</feature>
<sequence length="202" mass="22037">MTAYYTQDSHNFTYETQAWYPIAGCSGGAYTQMSYDWTIPQDLNLTNSEFTQCSITFTNLTYDEYSNQAQSFDSNLFYIKAATATTSSAGPTTTISTTTPTPSPEPSLSTGAKAGIGVGVACVVLCCVLGAWFSIKRRRRKTTVGSERPVEEQISGYVKAEMDANETRQRAELDAGESGTHVAQKCDTLHKASEREPVELMG</sequence>